<feature type="chain" id="PRO_5043945961" evidence="1">
    <location>
        <begin position="24"/>
        <end position="126"/>
    </location>
</feature>
<keyword evidence="1" id="KW-0732">Signal</keyword>
<dbReference type="AlphaFoldDB" id="A0AAW1KHC5"/>
<reference evidence="2 3" key="1">
    <citation type="journal article" date="2024" name="BMC Genomics">
        <title>De novo assembly and annotation of Popillia japonica's genome with initial clues to its potential as an invasive pest.</title>
        <authorList>
            <person name="Cucini C."/>
            <person name="Boschi S."/>
            <person name="Funari R."/>
            <person name="Cardaioli E."/>
            <person name="Iannotti N."/>
            <person name="Marturano G."/>
            <person name="Paoli F."/>
            <person name="Bruttini M."/>
            <person name="Carapelli A."/>
            <person name="Frati F."/>
            <person name="Nardi F."/>
        </authorList>
    </citation>
    <scope>NUCLEOTIDE SEQUENCE [LARGE SCALE GENOMIC DNA]</scope>
    <source>
        <strain evidence="2">DMR45628</strain>
    </source>
</reference>
<evidence type="ECO:0000313" key="3">
    <source>
        <dbReference type="Proteomes" id="UP001458880"/>
    </source>
</evidence>
<feature type="signal peptide" evidence="1">
    <location>
        <begin position="1"/>
        <end position="23"/>
    </location>
</feature>
<sequence>MERSTLVCFVVIVFLQAIHTSSSNTFEHNNEVHAKRSGLLPIWSPLHMKSRPLPFWFGPRLGRSKRSTNDIDSEMSCEQIESFVKFLAVLYNSKCVPSTMSKQFSPRLGRNSAEELMDEYQRYYSM</sequence>
<organism evidence="2 3">
    <name type="scientific">Popillia japonica</name>
    <name type="common">Japanese beetle</name>
    <dbReference type="NCBI Taxonomy" id="7064"/>
    <lineage>
        <taxon>Eukaryota</taxon>
        <taxon>Metazoa</taxon>
        <taxon>Ecdysozoa</taxon>
        <taxon>Arthropoda</taxon>
        <taxon>Hexapoda</taxon>
        <taxon>Insecta</taxon>
        <taxon>Pterygota</taxon>
        <taxon>Neoptera</taxon>
        <taxon>Endopterygota</taxon>
        <taxon>Coleoptera</taxon>
        <taxon>Polyphaga</taxon>
        <taxon>Scarabaeiformia</taxon>
        <taxon>Scarabaeidae</taxon>
        <taxon>Rutelinae</taxon>
        <taxon>Popillia</taxon>
    </lineage>
</organism>
<evidence type="ECO:0000313" key="2">
    <source>
        <dbReference type="EMBL" id="KAK9719043.1"/>
    </source>
</evidence>
<name>A0AAW1KHC5_POPJA</name>
<proteinExistence type="predicted"/>
<accession>A0AAW1KHC5</accession>
<keyword evidence="3" id="KW-1185">Reference proteome</keyword>
<dbReference type="Proteomes" id="UP001458880">
    <property type="component" value="Unassembled WGS sequence"/>
</dbReference>
<gene>
    <name evidence="2" type="ORF">QE152_g22878</name>
</gene>
<dbReference type="EMBL" id="JASPKY010000223">
    <property type="protein sequence ID" value="KAK9719043.1"/>
    <property type="molecule type" value="Genomic_DNA"/>
</dbReference>
<evidence type="ECO:0000256" key="1">
    <source>
        <dbReference type="SAM" id="SignalP"/>
    </source>
</evidence>
<comment type="caution">
    <text evidence="2">The sequence shown here is derived from an EMBL/GenBank/DDBJ whole genome shotgun (WGS) entry which is preliminary data.</text>
</comment>
<protein>
    <submittedName>
        <fullName evidence="2">Uncharacterized protein</fullName>
    </submittedName>
</protein>